<accession>A0ABX1CRA5</accession>
<evidence type="ECO:0000256" key="1">
    <source>
        <dbReference type="ARBA" id="ARBA00022553"/>
    </source>
</evidence>
<dbReference type="PANTHER" id="PTHR44591">
    <property type="entry name" value="STRESS RESPONSE REGULATOR PROTEIN 1"/>
    <property type="match status" value="1"/>
</dbReference>
<reference evidence="4 5" key="1">
    <citation type="submission" date="2020-03" db="EMBL/GenBank/DDBJ databases">
        <authorList>
            <person name="Wang L."/>
            <person name="He N."/>
            <person name="Li Y."/>
            <person name="Fang Y."/>
            <person name="Zhang F."/>
        </authorList>
    </citation>
    <scope>NUCLEOTIDE SEQUENCE [LARGE SCALE GENOMIC DNA]</scope>
    <source>
        <strain evidence="4 5">36D10-4-7</strain>
    </source>
</reference>
<sequence>MISLSGKRILLVEDEYLLARQLTRALAREGASVVGCVATVAAALDQLARLPQIDLAILDINLAGEPVYPVATELRQRDVPFLFLSGYELEDRDPRFAGVPQLSKPITIATLMTALRTIPAPPE</sequence>
<dbReference type="Proteomes" id="UP000732399">
    <property type="component" value="Unassembled WGS sequence"/>
</dbReference>
<dbReference type="EMBL" id="JAAVJH010000011">
    <property type="protein sequence ID" value="NJR80004.1"/>
    <property type="molecule type" value="Genomic_DNA"/>
</dbReference>
<dbReference type="InterPro" id="IPR011006">
    <property type="entry name" value="CheY-like_superfamily"/>
</dbReference>
<evidence type="ECO:0000259" key="3">
    <source>
        <dbReference type="PROSITE" id="PS50110"/>
    </source>
</evidence>
<dbReference type="InterPro" id="IPR001789">
    <property type="entry name" value="Sig_transdc_resp-reg_receiver"/>
</dbReference>
<evidence type="ECO:0000313" key="5">
    <source>
        <dbReference type="Proteomes" id="UP000732399"/>
    </source>
</evidence>
<dbReference type="RefSeq" id="WP_168135548.1">
    <property type="nucleotide sequence ID" value="NZ_JAAVJH010000011.1"/>
</dbReference>
<name>A0ABX1CRA5_9SPHN</name>
<dbReference type="SMART" id="SM00448">
    <property type="entry name" value="REC"/>
    <property type="match status" value="1"/>
</dbReference>
<protein>
    <submittedName>
        <fullName evidence="4">Response regulator</fullName>
    </submittedName>
</protein>
<dbReference type="Pfam" id="PF00072">
    <property type="entry name" value="Response_reg"/>
    <property type="match status" value="1"/>
</dbReference>
<keyword evidence="1 2" id="KW-0597">Phosphoprotein</keyword>
<dbReference type="InterPro" id="IPR050595">
    <property type="entry name" value="Bact_response_regulator"/>
</dbReference>
<keyword evidence="5" id="KW-1185">Reference proteome</keyword>
<evidence type="ECO:0000313" key="4">
    <source>
        <dbReference type="EMBL" id="NJR80004.1"/>
    </source>
</evidence>
<evidence type="ECO:0000256" key="2">
    <source>
        <dbReference type="PROSITE-ProRule" id="PRU00169"/>
    </source>
</evidence>
<feature type="domain" description="Response regulatory" evidence="3">
    <location>
        <begin position="8"/>
        <end position="119"/>
    </location>
</feature>
<dbReference type="SUPFAM" id="SSF52172">
    <property type="entry name" value="CheY-like"/>
    <property type="match status" value="1"/>
</dbReference>
<proteinExistence type="predicted"/>
<organism evidence="4 5">
    <name type="scientific">Sphingomonas corticis</name>
    <dbReference type="NCBI Taxonomy" id="2722791"/>
    <lineage>
        <taxon>Bacteria</taxon>
        <taxon>Pseudomonadati</taxon>
        <taxon>Pseudomonadota</taxon>
        <taxon>Alphaproteobacteria</taxon>
        <taxon>Sphingomonadales</taxon>
        <taxon>Sphingomonadaceae</taxon>
        <taxon>Sphingomonas</taxon>
    </lineage>
</organism>
<gene>
    <name evidence="4" type="ORF">HBH26_15570</name>
</gene>
<dbReference type="Gene3D" id="3.40.50.2300">
    <property type="match status" value="1"/>
</dbReference>
<comment type="caution">
    <text evidence="4">The sequence shown here is derived from an EMBL/GenBank/DDBJ whole genome shotgun (WGS) entry which is preliminary data.</text>
</comment>
<dbReference type="PROSITE" id="PS50110">
    <property type="entry name" value="RESPONSE_REGULATORY"/>
    <property type="match status" value="1"/>
</dbReference>
<dbReference type="PANTHER" id="PTHR44591:SF24">
    <property type="entry name" value="PROTEIN-GLUTAMATE METHYLESTERASE_PROTEIN-GLUTAMINE GLUTAMINASE 1"/>
    <property type="match status" value="1"/>
</dbReference>
<feature type="modified residue" description="4-aspartylphosphate" evidence="2">
    <location>
        <position position="59"/>
    </location>
</feature>